<keyword evidence="3" id="KW-1185">Reference proteome</keyword>
<proteinExistence type="predicted"/>
<organism evidence="2 3">
    <name type="scientific">Propioniferax innocua</name>
    <dbReference type="NCBI Taxonomy" id="1753"/>
    <lineage>
        <taxon>Bacteria</taxon>
        <taxon>Bacillati</taxon>
        <taxon>Actinomycetota</taxon>
        <taxon>Actinomycetes</taxon>
        <taxon>Propionibacteriales</taxon>
        <taxon>Propionibacteriaceae</taxon>
        <taxon>Propioniferax</taxon>
    </lineage>
</organism>
<feature type="compositionally biased region" description="Basic and acidic residues" evidence="1">
    <location>
        <begin position="438"/>
        <end position="458"/>
    </location>
</feature>
<sequence length="458" mass="48867">MCQGGEGNRVDGSYAEGMSSPDVTSILEELAAGRIDAAEASRRIAAAKAMRPIEQEPASMDVVDADSSHADSTGQNRYARNRFARETFDMDPPSSSASIPTGSGAADAGAGKPASGPAEETVSAAGQERPEPARVDESEPNQGQSRPGPEPRRAPDTGPEPRRAADTGPEQRGGSARWVSPERLRDWSAFARETLTRDLFGREERGHPGSAEQSRRPAEQPRQKVVVRSVGRRVRIVGDPRVQTVSVEGEHVLRRSTEAIEVITEEANRPFEGLSVLRLPRSLEDIRDLGFGKELVVRVNPAMCVDAEVTAGSLRTERVARLGHVRVTAGGARLVDVEQVDDALFQTGAATVIGTITQGRSRIRCESGNLTVRLGSDSNVTVRAESNVGRVIWDGEHTGSSDEVTVGNGAARLDVGAVVGRAVVHIGSSTEPDVTPEGPHEPRHEDQGRQSPDADPHP</sequence>
<comment type="caution">
    <text evidence="2">The sequence shown here is derived from an EMBL/GenBank/DDBJ whole genome shotgun (WGS) entry which is preliminary data.</text>
</comment>
<feature type="compositionally biased region" description="Basic and acidic residues" evidence="1">
    <location>
        <begin position="149"/>
        <end position="165"/>
    </location>
</feature>
<gene>
    <name evidence="2" type="ORF">FB460_1708</name>
</gene>
<dbReference type="AlphaFoldDB" id="A0A542ZBY5"/>
<name>A0A542ZBY5_9ACTN</name>
<feature type="compositionally biased region" description="Basic and acidic residues" evidence="1">
    <location>
        <begin position="198"/>
        <end position="222"/>
    </location>
</feature>
<evidence type="ECO:0008006" key="4">
    <source>
        <dbReference type="Google" id="ProtNLM"/>
    </source>
</evidence>
<accession>A0A542ZBY5</accession>
<feature type="region of interest" description="Disordered" evidence="1">
    <location>
        <begin position="1"/>
        <end position="20"/>
    </location>
</feature>
<reference evidence="2 3" key="1">
    <citation type="submission" date="2019-06" db="EMBL/GenBank/DDBJ databases">
        <title>Sequencing the genomes of 1000 actinobacteria strains.</title>
        <authorList>
            <person name="Klenk H.-P."/>
        </authorList>
    </citation>
    <scope>NUCLEOTIDE SEQUENCE [LARGE SCALE GENOMIC DNA]</scope>
    <source>
        <strain evidence="2 3">DSM 8251</strain>
    </source>
</reference>
<evidence type="ECO:0000256" key="1">
    <source>
        <dbReference type="SAM" id="MobiDB-lite"/>
    </source>
</evidence>
<feature type="region of interest" description="Disordered" evidence="1">
    <location>
        <begin position="48"/>
        <end position="180"/>
    </location>
</feature>
<dbReference type="EMBL" id="VFOR01000002">
    <property type="protein sequence ID" value="TQL57863.1"/>
    <property type="molecule type" value="Genomic_DNA"/>
</dbReference>
<feature type="region of interest" description="Disordered" evidence="1">
    <location>
        <begin position="198"/>
        <end position="225"/>
    </location>
</feature>
<dbReference type="Proteomes" id="UP000316196">
    <property type="component" value="Unassembled WGS sequence"/>
</dbReference>
<feature type="compositionally biased region" description="Basic and acidic residues" evidence="1">
    <location>
        <begin position="128"/>
        <end position="137"/>
    </location>
</feature>
<feature type="region of interest" description="Disordered" evidence="1">
    <location>
        <begin position="427"/>
        <end position="458"/>
    </location>
</feature>
<evidence type="ECO:0000313" key="3">
    <source>
        <dbReference type="Proteomes" id="UP000316196"/>
    </source>
</evidence>
<evidence type="ECO:0000313" key="2">
    <source>
        <dbReference type="EMBL" id="TQL57863.1"/>
    </source>
</evidence>
<protein>
    <recommendedName>
        <fullName evidence="4">Adhesin domain-containing protein</fullName>
    </recommendedName>
</protein>